<dbReference type="GO" id="GO:0046656">
    <property type="term" value="P:folic acid biosynthetic process"/>
    <property type="evidence" value="ECO:0007669"/>
    <property type="project" value="UniProtKB-KW"/>
</dbReference>
<organism evidence="11">
    <name type="scientific">freshwater metagenome</name>
    <dbReference type="NCBI Taxonomy" id="449393"/>
    <lineage>
        <taxon>unclassified sequences</taxon>
        <taxon>metagenomes</taxon>
        <taxon>ecological metagenomes</taxon>
    </lineage>
</organism>
<dbReference type="EMBL" id="CAFBNI010000024">
    <property type="protein sequence ID" value="CAB4941832.1"/>
    <property type="molecule type" value="Genomic_DNA"/>
</dbReference>
<evidence type="ECO:0000259" key="8">
    <source>
        <dbReference type="SMART" id="SM00905"/>
    </source>
</evidence>
<accession>A0A6J6XDV3</accession>
<sequence>MSDQIAITGISGFGHHGVLESERVHGQNFSADVTIFLNTRAAGESDDLHKTINYAEVADLVHALIVGEPVQLLETLAEKIASAILAAYQLANSVQITIHKPQAPIAIPFLDVSVTIQRSR</sequence>
<keyword evidence="6" id="KW-0456">Lyase</keyword>
<evidence type="ECO:0000256" key="5">
    <source>
        <dbReference type="ARBA" id="ARBA00022909"/>
    </source>
</evidence>
<dbReference type="FunFam" id="3.30.1130.10:FF:000003">
    <property type="entry name" value="7,8-dihydroneopterin aldolase"/>
    <property type="match status" value="1"/>
</dbReference>
<dbReference type="PANTHER" id="PTHR42844">
    <property type="entry name" value="DIHYDRONEOPTERIN ALDOLASE 1-RELATED"/>
    <property type="match status" value="1"/>
</dbReference>
<evidence type="ECO:0000313" key="12">
    <source>
        <dbReference type="EMBL" id="CAB4941832.1"/>
    </source>
</evidence>
<dbReference type="EMBL" id="CAEZYX010000030">
    <property type="protein sequence ID" value="CAB4739409.1"/>
    <property type="molecule type" value="Genomic_DNA"/>
</dbReference>
<dbReference type="InterPro" id="IPR006157">
    <property type="entry name" value="FolB_dom"/>
</dbReference>
<dbReference type="InterPro" id="IPR006156">
    <property type="entry name" value="Dihydroneopterin_aldolase"/>
</dbReference>
<dbReference type="PANTHER" id="PTHR42844:SF1">
    <property type="entry name" value="DIHYDRONEOPTERIN ALDOLASE 1-RELATED"/>
    <property type="match status" value="1"/>
</dbReference>
<evidence type="ECO:0000313" key="9">
    <source>
        <dbReference type="EMBL" id="CAB4661354.1"/>
    </source>
</evidence>
<dbReference type="EMBL" id="CAEZWY010000001">
    <property type="protein sequence ID" value="CAB4661354.1"/>
    <property type="molecule type" value="Genomic_DNA"/>
</dbReference>
<dbReference type="Pfam" id="PF02152">
    <property type="entry name" value="FolB"/>
    <property type="match status" value="1"/>
</dbReference>
<keyword evidence="5" id="KW-0289">Folate biosynthesis</keyword>
<dbReference type="CDD" id="cd00534">
    <property type="entry name" value="DHNA_DHNTPE"/>
    <property type="match status" value="1"/>
</dbReference>
<evidence type="ECO:0000256" key="4">
    <source>
        <dbReference type="ARBA" id="ARBA00013043"/>
    </source>
</evidence>
<name>A0A6J6XDV3_9ZZZZ</name>
<feature type="domain" description="Dihydroneopterin aldolase/epimerase" evidence="8">
    <location>
        <begin position="5"/>
        <end position="118"/>
    </location>
</feature>
<dbReference type="EMBL" id="CAFAAE010000123">
    <property type="protein sequence ID" value="CAB4794529.1"/>
    <property type="molecule type" value="Genomic_DNA"/>
</dbReference>
<evidence type="ECO:0000313" key="10">
    <source>
        <dbReference type="EMBL" id="CAB4739409.1"/>
    </source>
</evidence>
<protein>
    <recommendedName>
        <fullName evidence="4">dihydroneopterin aldolase</fullName>
        <ecNumber evidence="4">4.1.2.25</ecNumber>
    </recommendedName>
    <alternativeName>
        <fullName evidence="7">7,8-dihydroneopterin aldolase</fullName>
    </alternativeName>
</protein>
<gene>
    <name evidence="9" type="ORF">UFOPK2312_00008</name>
    <name evidence="10" type="ORF">UFOPK2802_00450</name>
    <name evidence="11" type="ORF">UFOPK2982_00804</name>
    <name evidence="12" type="ORF">UFOPK3783_00370</name>
</gene>
<evidence type="ECO:0000256" key="7">
    <source>
        <dbReference type="ARBA" id="ARBA00032903"/>
    </source>
</evidence>
<proteinExistence type="inferred from homology"/>
<comment type="similarity">
    <text evidence="3">Belongs to the DHNA family.</text>
</comment>
<dbReference type="NCBIfam" id="TIGR00525">
    <property type="entry name" value="folB"/>
    <property type="match status" value="1"/>
</dbReference>
<dbReference type="SUPFAM" id="SSF55620">
    <property type="entry name" value="Tetrahydrobiopterin biosynthesis enzymes-like"/>
    <property type="match status" value="1"/>
</dbReference>
<dbReference type="SMART" id="SM00905">
    <property type="entry name" value="FolB"/>
    <property type="match status" value="1"/>
</dbReference>
<evidence type="ECO:0000313" key="11">
    <source>
        <dbReference type="EMBL" id="CAB4794529.1"/>
    </source>
</evidence>
<comment type="catalytic activity">
    <reaction evidence="1">
        <text>7,8-dihydroneopterin = 6-hydroxymethyl-7,8-dihydropterin + glycolaldehyde</text>
        <dbReference type="Rhea" id="RHEA:10540"/>
        <dbReference type="ChEBI" id="CHEBI:17001"/>
        <dbReference type="ChEBI" id="CHEBI:17071"/>
        <dbReference type="ChEBI" id="CHEBI:44841"/>
        <dbReference type="EC" id="4.1.2.25"/>
    </reaction>
</comment>
<dbReference type="InterPro" id="IPR043133">
    <property type="entry name" value="GTP-CH-I_C/QueF"/>
</dbReference>
<comment type="pathway">
    <text evidence="2">Cofactor biosynthesis; tetrahydrofolate biosynthesis; 2-amino-4-hydroxy-6-hydroxymethyl-7,8-dihydropteridine diphosphate from 7,8-dihydroneopterin triphosphate: step 3/4.</text>
</comment>
<dbReference type="Gene3D" id="3.30.1130.10">
    <property type="match status" value="1"/>
</dbReference>
<reference evidence="11" key="1">
    <citation type="submission" date="2020-05" db="EMBL/GenBank/DDBJ databases">
        <authorList>
            <person name="Chiriac C."/>
            <person name="Salcher M."/>
            <person name="Ghai R."/>
            <person name="Kavagutti S V."/>
        </authorList>
    </citation>
    <scope>NUCLEOTIDE SEQUENCE</scope>
</reference>
<dbReference type="GO" id="GO:0005737">
    <property type="term" value="C:cytoplasm"/>
    <property type="evidence" value="ECO:0007669"/>
    <property type="project" value="TreeGrafter"/>
</dbReference>
<dbReference type="EC" id="4.1.2.25" evidence="4"/>
<dbReference type="GO" id="GO:0004150">
    <property type="term" value="F:dihydroneopterin aldolase activity"/>
    <property type="evidence" value="ECO:0007669"/>
    <property type="project" value="UniProtKB-EC"/>
</dbReference>
<evidence type="ECO:0000256" key="3">
    <source>
        <dbReference type="ARBA" id="ARBA00005708"/>
    </source>
</evidence>
<dbReference type="NCBIfam" id="TIGR00526">
    <property type="entry name" value="folB_dom"/>
    <property type="match status" value="1"/>
</dbReference>
<dbReference type="AlphaFoldDB" id="A0A6J6XDV3"/>
<evidence type="ECO:0000256" key="6">
    <source>
        <dbReference type="ARBA" id="ARBA00023239"/>
    </source>
</evidence>
<evidence type="ECO:0000256" key="1">
    <source>
        <dbReference type="ARBA" id="ARBA00001353"/>
    </source>
</evidence>
<evidence type="ECO:0000256" key="2">
    <source>
        <dbReference type="ARBA" id="ARBA00005013"/>
    </source>
</evidence>